<evidence type="ECO:0008006" key="3">
    <source>
        <dbReference type="Google" id="ProtNLM"/>
    </source>
</evidence>
<sequence>MRLLLSILFSGRTLTAATLMLMNIVLRAQTQAPKYVGELSGALLSDPYSVAIAGNYAYVASEGSDALEIIDIANPAAPVHKGSIAHGTGGALLSRPKSVVVSGNYAYVASYGSDALEIVDITNPAAPIHKGSITHGTGGALLNDPYGLTVSGNFVYVVSWAPMPLRSSTSATHRPPPTWEALPMALAERLCFIP</sequence>
<dbReference type="InterPro" id="IPR011044">
    <property type="entry name" value="Quino_amine_DH_bsu"/>
</dbReference>
<dbReference type="AlphaFoldDB" id="A0AAP2GML3"/>
<name>A0AAP2GML3_9BACT</name>
<dbReference type="Proteomes" id="UP001319200">
    <property type="component" value="Unassembled WGS sequence"/>
</dbReference>
<accession>A0AAP2GML3</accession>
<evidence type="ECO:0000313" key="1">
    <source>
        <dbReference type="EMBL" id="MBT1697118.1"/>
    </source>
</evidence>
<gene>
    <name evidence="1" type="ORF">KK083_09545</name>
</gene>
<dbReference type="Pfam" id="PF08309">
    <property type="entry name" value="LVIVD"/>
    <property type="match status" value="3"/>
</dbReference>
<dbReference type="Gene3D" id="2.130.10.10">
    <property type="entry name" value="YVTN repeat-like/Quinoprotein amine dehydrogenase"/>
    <property type="match status" value="1"/>
</dbReference>
<keyword evidence="2" id="KW-1185">Reference proteome</keyword>
<comment type="caution">
    <text evidence="1">The sequence shown here is derived from an EMBL/GenBank/DDBJ whole genome shotgun (WGS) entry which is preliminary data.</text>
</comment>
<reference evidence="1 2" key="1">
    <citation type="submission" date="2021-05" db="EMBL/GenBank/DDBJ databases">
        <title>A Polyphasic approach of four new species of the genus Ohtaekwangia: Ohtaekwangia histidinii sp. nov., Ohtaekwangia cretensis sp. nov., Ohtaekwangia indiensis sp. nov., Ohtaekwangia reichenbachii sp. nov. from diverse environment.</title>
        <authorList>
            <person name="Octaviana S."/>
        </authorList>
    </citation>
    <scope>NUCLEOTIDE SEQUENCE [LARGE SCALE GENOMIC DNA]</scope>
    <source>
        <strain evidence="1 2">PWU4</strain>
    </source>
</reference>
<organism evidence="1 2">
    <name type="scientific">Chryseosolibacter histidini</name>
    <dbReference type="NCBI Taxonomy" id="2782349"/>
    <lineage>
        <taxon>Bacteria</taxon>
        <taxon>Pseudomonadati</taxon>
        <taxon>Bacteroidota</taxon>
        <taxon>Cytophagia</taxon>
        <taxon>Cytophagales</taxon>
        <taxon>Chryseotaleaceae</taxon>
        <taxon>Chryseosolibacter</taxon>
    </lineage>
</organism>
<protein>
    <recommendedName>
        <fullName evidence="3">LVIVD repeat-containing protein</fullName>
    </recommendedName>
</protein>
<evidence type="ECO:0000313" key="2">
    <source>
        <dbReference type="Proteomes" id="UP001319200"/>
    </source>
</evidence>
<proteinExistence type="predicted"/>
<dbReference type="EMBL" id="JAHESF010000007">
    <property type="protein sequence ID" value="MBT1697118.1"/>
    <property type="molecule type" value="Genomic_DNA"/>
</dbReference>
<dbReference type="InterPro" id="IPR015943">
    <property type="entry name" value="WD40/YVTN_repeat-like_dom_sf"/>
</dbReference>
<dbReference type="RefSeq" id="WP_254162859.1">
    <property type="nucleotide sequence ID" value="NZ_JAHESF010000007.1"/>
</dbReference>
<dbReference type="InterPro" id="IPR013211">
    <property type="entry name" value="LVIVD"/>
</dbReference>
<dbReference type="SUPFAM" id="SSF50969">
    <property type="entry name" value="YVTN repeat-like/Quinoprotein amine dehydrogenase"/>
    <property type="match status" value="1"/>
</dbReference>